<dbReference type="EMBL" id="CAJHUB010000666">
    <property type="protein sequence ID" value="CAD7672395.1"/>
    <property type="molecule type" value="Genomic_DNA"/>
</dbReference>
<evidence type="ECO:0000313" key="1">
    <source>
        <dbReference type="EMBL" id="CAD7672395.1"/>
    </source>
</evidence>
<protein>
    <submittedName>
        <fullName evidence="1">(raccoon dog) hypothetical protein</fullName>
    </submittedName>
</protein>
<dbReference type="Proteomes" id="UP000645828">
    <property type="component" value="Unassembled WGS sequence"/>
</dbReference>
<sequence length="46" mass="4591">MAVICSLKLLGSTGSPASASQVAGTTGAHHHMPGQFLLGLPNKCSN</sequence>
<comment type="caution">
    <text evidence="1">The sequence shown here is derived from an EMBL/GenBank/DDBJ whole genome shotgun (WGS) entry which is preliminary data.</text>
</comment>
<dbReference type="AlphaFoldDB" id="A0A811Y5V6"/>
<proteinExistence type="predicted"/>
<dbReference type="PRINTS" id="PR02045">
    <property type="entry name" value="F138DOMAIN"/>
</dbReference>
<evidence type="ECO:0000313" key="2">
    <source>
        <dbReference type="Proteomes" id="UP000645828"/>
    </source>
</evidence>
<keyword evidence="2" id="KW-1185">Reference proteome</keyword>
<name>A0A811Y5V6_NYCPR</name>
<reference evidence="1" key="1">
    <citation type="submission" date="2020-12" db="EMBL/GenBank/DDBJ databases">
        <authorList>
            <consortium name="Molecular Ecology Group"/>
        </authorList>
    </citation>
    <scope>NUCLEOTIDE SEQUENCE</scope>
    <source>
        <strain evidence="1">TBG_1078</strain>
    </source>
</reference>
<gene>
    <name evidence="1" type="ORF">NYPRO_LOCUS5190</name>
</gene>
<accession>A0A811Y5V6</accession>
<organism evidence="1 2">
    <name type="scientific">Nyctereutes procyonoides</name>
    <name type="common">Raccoon dog</name>
    <name type="synonym">Canis procyonoides</name>
    <dbReference type="NCBI Taxonomy" id="34880"/>
    <lineage>
        <taxon>Eukaryota</taxon>
        <taxon>Metazoa</taxon>
        <taxon>Chordata</taxon>
        <taxon>Craniata</taxon>
        <taxon>Vertebrata</taxon>
        <taxon>Euteleostomi</taxon>
        <taxon>Mammalia</taxon>
        <taxon>Eutheria</taxon>
        <taxon>Laurasiatheria</taxon>
        <taxon>Carnivora</taxon>
        <taxon>Caniformia</taxon>
        <taxon>Canidae</taxon>
        <taxon>Nyctereutes</taxon>
    </lineage>
</organism>